<organism evidence="5 6">
    <name type="scientific">Selenobaculum gibii</name>
    <dbReference type="NCBI Taxonomy" id="3054208"/>
    <lineage>
        <taxon>Bacteria</taxon>
        <taxon>Bacillati</taxon>
        <taxon>Bacillota</taxon>
        <taxon>Negativicutes</taxon>
        <taxon>Selenomonadales</taxon>
        <taxon>Selenomonadaceae</taxon>
        <taxon>Selenobaculum</taxon>
    </lineage>
</organism>
<dbReference type="EMBL" id="CP120678">
    <property type="protein sequence ID" value="WIW71163.1"/>
    <property type="molecule type" value="Genomic_DNA"/>
</dbReference>
<keyword evidence="1" id="KW-0813">Transport</keyword>
<dbReference type="InterPro" id="IPR017871">
    <property type="entry name" value="ABC_transporter-like_CS"/>
</dbReference>
<dbReference type="CDD" id="cd03293">
    <property type="entry name" value="ABC_NrtD_SsuB_transporters"/>
    <property type="match status" value="1"/>
</dbReference>
<dbReference type="RefSeq" id="WP_147666746.1">
    <property type="nucleotide sequence ID" value="NZ_CP120678.1"/>
</dbReference>
<dbReference type="Proteomes" id="UP001243623">
    <property type="component" value="Chromosome"/>
</dbReference>
<sequence length="253" mass="28289">MLEIKDLSVTYQSSDESYIALQNINLSLPSGGTCAIIGPSGCGKSTLLKVLAGIITDYEGTVLFDGNPILPSKQKIGFIPQNYGLLPWKNVYENICLGVKLKNRQLKVNKSSVEFMMRQLGIDGLEKRYPGELSGGQQQRVSLARSFLLKPDLLLMDEPFSALDAITREEIQDVFLEVWKRQAVSTILVTHYVEEAVYLGQKIIILSSHLGQVSKIIDNPLFGGKDIRKDKGFFELSLYLRNFIKKDWADVGE</sequence>
<keyword evidence="6" id="KW-1185">Reference proteome</keyword>
<dbReference type="PANTHER" id="PTHR42788:SF13">
    <property type="entry name" value="ALIPHATIC SULFONATES IMPORT ATP-BINDING PROTEIN SSUB"/>
    <property type="match status" value="1"/>
</dbReference>
<keyword evidence="3 5" id="KW-0067">ATP-binding</keyword>
<dbReference type="Gene3D" id="3.40.50.300">
    <property type="entry name" value="P-loop containing nucleotide triphosphate hydrolases"/>
    <property type="match status" value="1"/>
</dbReference>
<dbReference type="InterPro" id="IPR003593">
    <property type="entry name" value="AAA+_ATPase"/>
</dbReference>
<dbReference type="InterPro" id="IPR050166">
    <property type="entry name" value="ABC_transporter_ATP-bind"/>
</dbReference>
<dbReference type="Pfam" id="PF00005">
    <property type="entry name" value="ABC_tran"/>
    <property type="match status" value="1"/>
</dbReference>
<accession>A0A9Y2ESP3</accession>
<dbReference type="PROSITE" id="PS00211">
    <property type="entry name" value="ABC_TRANSPORTER_1"/>
    <property type="match status" value="1"/>
</dbReference>
<dbReference type="InterPro" id="IPR003439">
    <property type="entry name" value="ABC_transporter-like_ATP-bd"/>
</dbReference>
<evidence type="ECO:0000313" key="5">
    <source>
        <dbReference type="EMBL" id="WIW71163.1"/>
    </source>
</evidence>
<evidence type="ECO:0000256" key="2">
    <source>
        <dbReference type="ARBA" id="ARBA00022741"/>
    </source>
</evidence>
<dbReference type="InterPro" id="IPR027417">
    <property type="entry name" value="P-loop_NTPase"/>
</dbReference>
<dbReference type="GO" id="GO:0016887">
    <property type="term" value="F:ATP hydrolysis activity"/>
    <property type="evidence" value="ECO:0007669"/>
    <property type="project" value="InterPro"/>
</dbReference>
<dbReference type="PROSITE" id="PS50893">
    <property type="entry name" value="ABC_TRANSPORTER_2"/>
    <property type="match status" value="1"/>
</dbReference>
<dbReference type="KEGG" id="sgbi:P3F81_02200"/>
<dbReference type="SUPFAM" id="SSF52540">
    <property type="entry name" value="P-loop containing nucleoside triphosphate hydrolases"/>
    <property type="match status" value="1"/>
</dbReference>
<dbReference type="SMART" id="SM00382">
    <property type="entry name" value="AAA"/>
    <property type="match status" value="1"/>
</dbReference>
<dbReference type="AlphaFoldDB" id="A0A9Y2ESP3"/>
<evidence type="ECO:0000256" key="3">
    <source>
        <dbReference type="ARBA" id="ARBA00022840"/>
    </source>
</evidence>
<gene>
    <name evidence="5" type="ORF">P3F81_02200</name>
</gene>
<dbReference type="GO" id="GO:0005524">
    <property type="term" value="F:ATP binding"/>
    <property type="evidence" value="ECO:0007669"/>
    <property type="project" value="UniProtKB-KW"/>
</dbReference>
<feature type="domain" description="ABC transporter" evidence="4">
    <location>
        <begin position="2"/>
        <end position="229"/>
    </location>
</feature>
<dbReference type="PANTHER" id="PTHR42788">
    <property type="entry name" value="TAURINE IMPORT ATP-BINDING PROTEIN-RELATED"/>
    <property type="match status" value="1"/>
</dbReference>
<reference evidence="5" key="1">
    <citation type="submission" date="2023-03" db="EMBL/GenBank/DDBJ databases">
        <title>Selenobaculum gbiensis gen. nov. sp. nov., a new bacterium isolated from the gut microbiota of IBD patient.</title>
        <authorList>
            <person name="Yeo S."/>
            <person name="Park H."/>
            <person name="Huh C.S."/>
        </authorList>
    </citation>
    <scope>NUCLEOTIDE SEQUENCE</scope>
    <source>
        <strain evidence="5">ICN-92133</strain>
    </source>
</reference>
<evidence type="ECO:0000313" key="6">
    <source>
        <dbReference type="Proteomes" id="UP001243623"/>
    </source>
</evidence>
<evidence type="ECO:0000256" key="1">
    <source>
        <dbReference type="ARBA" id="ARBA00022448"/>
    </source>
</evidence>
<keyword evidence="2" id="KW-0547">Nucleotide-binding</keyword>
<name>A0A9Y2ESP3_9FIRM</name>
<proteinExistence type="predicted"/>
<evidence type="ECO:0000259" key="4">
    <source>
        <dbReference type="PROSITE" id="PS50893"/>
    </source>
</evidence>
<protein>
    <submittedName>
        <fullName evidence="5">ABC transporter ATP-binding protein</fullName>
    </submittedName>
</protein>